<feature type="domain" description="Glycosyltransferase 2-like" evidence="4">
    <location>
        <begin position="8"/>
        <end position="166"/>
    </location>
</feature>
<dbReference type="AlphaFoldDB" id="A0A7Y9NL61"/>
<gene>
    <name evidence="5" type="ORF">HDF12_001208</name>
</gene>
<evidence type="ECO:0000256" key="1">
    <source>
        <dbReference type="ARBA" id="ARBA00006739"/>
    </source>
</evidence>
<keyword evidence="2" id="KW-0328">Glycosyltransferase</keyword>
<dbReference type="PANTHER" id="PTHR43685">
    <property type="entry name" value="GLYCOSYLTRANSFERASE"/>
    <property type="match status" value="1"/>
</dbReference>
<dbReference type="Gene3D" id="3.90.550.10">
    <property type="entry name" value="Spore Coat Polysaccharide Biosynthesis Protein SpsA, Chain A"/>
    <property type="match status" value="1"/>
</dbReference>
<comment type="caution">
    <text evidence="5">The sequence shown here is derived from an EMBL/GenBank/DDBJ whole genome shotgun (WGS) entry which is preliminary data.</text>
</comment>
<proteinExistence type="inferred from homology"/>
<accession>A0A7Y9NL61</accession>
<keyword evidence="3 5" id="KW-0808">Transferase</keyword>
<dbReference type="InterPro" id="IPR001173">
    <property type="entry name" value="Glyco_trans_2-like"/>
</dbReference>
<evidence type="ECO:0000313" key="6">
    <source>
        <dbReference type="Proteomes" id="UP000534186"/>
    </source>
</evidence>
<evidence type="ECO:0000313" key="5">
    <source>
        <dbReference type="EMBL" id="NYF50843.1"/>
    </source>
</evidence>
<evidence type="ECO:0000256" key="3">
    <source>
        <dbReference type="ARBA" id="ARBA00022679"/>
    </source>
</evidence>
<dbReference type="InterPro" id="IPR029044">
    <property type="entry name" value="Nucleotide-diphossugar_trans"/>
</dbReference>
<sequence>MSEASLTLLMPVLNGMPFLPETLESIERQDYKNWEILVWDNGSTDGTLEELHRWIPSRLPGRVISGEPLKLGPSLAKLVLEAKTELCARIDADDVMYPHRLGMQVAFMQQHPEAGVLGTEVEFIDSKGAIRPHITPYSTQDADLRWLVRWLNPICHPTVMFRRSIILEAGNYRDLKPFEDHDLWFRVSLISELANLPEVLLKYRQHSASTMGQANSKYHTYFDAMAELNADLLFTGFSPQDAMDLRGKAIRDAEVRVALADFASYRRAAVTTAVAVGKPKTYFRSTKAYGMFHKEMIRNYLLQYGLVKTIMTARHRMLSKSE</sequence>
<dbReference type="EMBL" id="JACCCV010000001">
    <property type="protein sequence ID" value="NYF50843.1"/>
    <property type="molecule type" value="Genomic_DNA"/>
</dbReference>
<protein>
    <submittedName>
        <fullName evidence="5">Glycosyltransferase involved in cell wall biosynthesis</fullName>
    </submittedName>
</protein>
<dbReference type="InterPro" id="IPR050834">
    <property type="entry name" value="Glycosyltransf_2"/>
</dbReference>
<comment type="similarity">
    <text evidence="1">Belongs to the glycosyltransferase 2 family.</text>
</comment>
<evidence type="ECO:0000259" key="4">
    <source>
        <dbReference type="Pfam" id="PF00535"/>
    </source>
</evidence>
<dbReference type="PANTHER" id="PTHR43685:SF5">
    <property type="entry name" value="GLYCOSYLTRANSFERASE EPSE-RELATED"/>
    <property type="match status" value="1"/>
</dbReference>
<dbReference type="GO" id="GO:0016757">
    <property type="term" value="F:glycosyltransferase activity"/>
    <property type="evidence" value="ECO:0007669"/>
    <property type="project" value="UniProtKB-KW"/>
</dbReference>
<reference evidence="5 6" key="1">
    <citation type="submission" date="2020-07" db="EMBL/GenBank/DDBJ databases">
        <title>Genomic Encyclopedia of Type Strains, Phase IV (KMG-V): Genome sequencing to study the core and pangenomes of soil and plant-associated prokaryotes.</title>
        <authorList>
            <person name="Whitman W."/>
        </authorList>
    </citation>
    <scope>NUCLEOTIDE SEQUENCE [LARGE SCALE GENOMIC DNA]</scope>
    <source>
        <strain evidence="5 6">M8UP30</strain>
    </source>
</reference>
<dbReference type="SUPFAM" id="SSF53448">
    <property type="entry name" value="Nucleotide-diphospho-sugar transferases"/>
    <property type="match status" value="1"/>
</dbReference>
<dbReference type="Proteomes" id="UP000534186">
    <property type="component" value="Unassembled WGS sequence"/>
</dbReference>
<evidence type="ECO:0000256" key="2">
    <source>
        <dbReference type="ARBA" id="ARBA00022676"/>
    </source>
</evidence>
<dbReference type="Pfam" id="PF00535">
    <property type="entry name" value="Glycos_transf_2"/>
    <property type="match status" value="1"/>
</dbReference>
<name>A0A7Y9NL61_9BACT</name>
<organism evidence="5 6">
    <name type="scientific">Tunturiibacter lichenicola</name>
    <dbReference type="NCBI Taxonomy" id="2051959"/>
    <lineage>
        <taxon>Bacteria</taxon>
        <taxon>Pseudomonadati</taxon>
        <taxon>Acidobacteriota</taxon>
        <taxon>Terriglobia</taxon>
        <taxon>Terriglobales</taxon>
        <taxon>Acidobacteriaceae</taxon>
        <taxon>Tunturiibacter</taxon>
    </lineage>
</organism>